<evidence type="ECO:0000256" key="4">
    <source>
        <dbReference type="ARBA" id="ARBA00023204"/>
    </source>
</evidence>
<evidence type="ECO:0000256" key="3">
    <source>
        <dbReference type="ARBA" id="ARBA00022801"/>
    </source>
</evidence>
<keyword evidence="3" id="KW-0378">Hydrolase</keyword>
<evidence type="ECO:0000256" key="1">
    <source>
        <dbReference type="ARBA" id="ARBA00008184"/>
    </source>
</evidence>
<dbReference type="SMART" id="SM00986">
    <property type="entry name" value="UDG"/>
    <property type="match status" value="1"/>
</dbReference>
<evidence type="ECO:0000259" key="6">
    <source>
        <dbReference type="SMART" id="SM00986"/>
    </source>
</evidence>
<dbReference type="NCBIfam" id="NF003592">
    <property type="entry name" value="PRK05254.1-5"/>
    <property type="match status" value="1"/>
</dbReference>
<proteinExistence type="inferred from homology"/>
<dbReference type="InterPro" id="IPR018085">
    <property type="entry name" value="Ura-DNA_Glyclase_AS"/>
</dbReference>
<keyword evidence="4" id="KW-0234">DNA repair</keyword>
<feature type="domain" description="Uracil-DNA glycosylase-like" evidence="6">
    <location>
        <begin position="82"/>
        <end position="256"/>
    </location>
</feature>
<dbReference type="PROSITE" id="PS00130">
    <property type="entry name" value="U_DNA_GLYCOSYLASE"/>
    <property type="match status" value="1"/>
</dbReference>
<dbReference type="SUPFAM" id="SSF52141">
    <property type="entry name" value="Uracil-DNA glycosylase-like"/>
    <property type="match status" value="1"/>
</dbReference>
<dbReference type="Gene3D" id="3.40.470.10">
    <property type="entry name" value="Uracil-DNA glycosylase-like domain"/>
    <property type="match status" value="1"/>
</dbReference>
<accession>A0A3G5A8N3</accession>
<comment type="similarity">
    <text evidence="1">Belongs to the uracil-DNA glycosylase (UDG) superfamily. UNG family.</text>
</comment>
<dbReference type="CDD" id="cd10027">
    <property type="entry name" value="UDG-F1-like"/>
    <property type="match status" value="1"/>
</dbReference>
<dbReference type="NCBIfam" id="TIGR00628">
    <property type="entry name" value="ung"/>
    <property type="match status" value="1"/>
</dbReference>
<evidence type="ECO:0000256" key="5">
    <source>
        <dbReference type="PROSITE-ProRule" id="PRU10072"/>
    </source>
</evidence>
<dbReference type="EMBL" id="MK072346">
    <property type="protein sequence ID" value="AYV82193.1"/>
    <property type="molecule type" value="Genomic_DNA"/>
</dbReference>
<dbReference type="InterPro" id="IPR036895">
    <property type="entry name" value="Uracil-DNA_glycosylase-like_sf"/>
</dbReference>
<feature type="active site" description="Proton acceptor" evidence="5">
    <location>
        <position position="97"/>
    </location>
</feature>
<dbReference type="GO" id="GO:0097510">
    <property type="term" value="P:base-excision repair, AP site formation via deaminated base removal"/>
    <property type="evidence" value="ECO:0007669"/>
    <property type="project" value="TreeGrafter"/>
</dbReference>
<name>A0A3G5A8N3_9VIRU</name>
<dbReference type="Pfam" id="PF03167">
    <property type="entry name" value="UDG"/>
    <property type="match status" value="1"/>
</dbReference>
<dbReference type="PANTHER" id="PTHR11264">
    <property type="entry name" value="URACIL-DNA GLYCOSYLASE"/>
    <property type="match status" value="1"/>
</dbReference>
<dbReference type="InterPro" id="IPR005122">
    <property type="entry name" value="Uracil-DNA_glycosylase-like"/>
</dbReference>
<dbReference type="SMART" id="SM00987">
    <property type="entry name" value="UreE_C"/>
    <property type="match status" value="1"/>
</dbReference>
<sequence>MSKMISIYNYNYQDWYQTYKEHSVDISKLPIHRSWKKLFKKEMRMDKPYWDKINIHLTKRIKKNGANCKIYPYPELLFNAFNSTPFDKIKVVILGQDPYHDNYLYKNTLIPQAMGLSFSVPIGVPIPSSLNNIYENLLKYKQIVFKPTHGNLVSWAYQGCMMLNTSLTVMHGYPNGHSDVWAPFTDNVIRYISDNLEGIVFILWGGNALSKLNLIDSKKHKTIISSHPSGLSCNNKLRTYPAFNNVNHFGLTNKYLKKYNKTPIIWQI</sequence>
<keyword evidence="2" id="KW-0227">DNA damage</keyword>
<protein>
    <submittedName>
        <fullName evidence="7">Uracil-DNA glycosylase</fullName>
    </submittedName>
</protein>
<dbReference type="GO" id="GO:0004844">
    <property type="term" value="F:uracil DNA N-glycosylase activity"/>
    <property type="evidence" value="ECO:0007669"/>
    <property type="project" value="InterPro"/>
</dbReference>
<evidence type="ECO:0000313" key="7">
    <source>
        <dbReference type="EMBL" id="AYV82193.1"/>
    </source>
</evidence>
<dbReference type="HAMAP" id="MF_00148">
    <property type="entry name" value="UDG"/>
    <property type="match status" value="1"/>
</dbReference>
<gene>
    <name evidence="7" type="ORF">Homavirus15_2</name>
</gene>
<evidence type="ECO:0000256" key="2">
    <source>
        <dbReference type="ARBA" id="ARBA00022763"/>
    </source>
</evidence>
<reference evidence="7" key="1">
    <citation type="submission" date="2018-10" db="EMBL/GenBank/DDBJ databases">
        <title>Hidden diversity of soil giant viruses.</title>
        <authorList>
            <person name="Schulz F."/>
            <person name="Alteio L."/>
            <person name="Goudeau D."/>
            <person name="Ryan E.M."/>
            <person name="Malmstrom R.R."/>
            <person name="Blanchard J."/>
            <person name="Woyke T."/>
        </authorList>
    </citation>
    <scope>NUCLEOTIDE SEQUENCE</scope>
    <source>
        <strain evidence="7">HOV1</strain>
    </source>
</reference>
<organism evidence="7">
    <name type="scientific">Homavirus sp</name>
    <dbReference type="NCBI Taxonomy" id="2487769"/>
    <lineage>
        <taxon>Viruses</taxon>
        <taxon>Varidnaviria</taxon>
        <taxon>Bamfordvirae</taxon>
        <taxon>Nucleocytoviricota</taxon>
        <taxon>Megaviricetes</taxon>
        <taxon>Imitervirales</taxon>
        <taxon>Mimiviridae</taxon>
        <taxon>Klosneuvirinae</taxon>
    </lineage>
</organism>
<dbReference type="InterPro" id="IPR002043">
    <property type="entry name" value="UDG_fam1"/>
</dbReference>
<dbReference type="PANTHER" id="PTHR11264:SF0">
    <property type="entry name" value="URACIL-DNA GLYCOSYLASE"/>
    <property type="match status" value="1"/>
</dbReference>